<dbReference type="InterPro" id="IPR051567">
    <property type="entry name" value="Unconventional_Myosin_ATPase"/>
</dbReference>
<dbReference type="CDD" id="cd13201">
    <property type="entry name" value="FERM_C_MyoXV"/>
    <property type="match status" value="1"/>
</dbReference>
<keyword evidence="10" id="KW-1185">Reference proteome</keyword>
<feature type="region of interest" description="Disordered" evidence="6">
    <location>
        <begin position="478"/>
        <end position="509"/>
    </location>
</feature>
<comment type="subcellular location">
    <subcellularLocation>
        <location evidence="1">Cytoplasm</location>
    </subcellularLocation>
</comment>
<evidence type="ECO:0000256" key="1">
    <source>
        <dbReference type="ARBA" id="ARBA00004496"/>
    </source>
</evidence>
<evidence type="ECO:0008006" key="11">
    <source>
        <dbReference type="Google" id="ProtNLM"/>
    </source>
</evidence>
<comment type="similarity">
    <text evidence="2">Belongs to the TRAFAC class myosin-kinesin ATPase superfamily. Myosin family.</text>
</comment>
<evidence type="ECO:0000259" key="8">
    <source>
        <dbReference type="PROSITE" id="PS51016"/>
    </source>
</evidence>
<organism evidence="9 10">
    <name type="scientific">Daphnia magna</name>
    <dbReference type="NCBI Taxonomy" id="35525"/>
    <lineage>
        <taxon>Eukaryota</taxon>
        <taxon>Metazoa</taxon>
        <taxon>Ecdysozoa</taxon>
        <taxon>Arthropoda</taxon>
        <taxon>Crustacea</taxon>
        <taxon>Branchiopoda</taxon>
        <taxon>Diplostraca</taxon>
        <taxon>Cladocera</taxon>
        <taxon>Anomopoda</taxon>
        <taxon>Daphniidae</taxon>
        <taxon>Daphnia</taxon>
    </lineage>
</organism>
<proteinExistence type="inferred from homology"/>
<dbReference type="PANTHER" id="PTHR22692:SF26">
    <property type="entry name" value="SH3 DOMAIN-CONTAINING PROTEIN"/>
    <property type="match status" value="1"/>
</dbReference>
<dbReference type="CDD" id="cd14473">
    <property type="entry name" value="FERM_B-lobe"/>
    <property type="match status" value="1"/>
</dbReference>
<dbReference type="Pfam" id="PF02174">
    <property type="entry name" value="IRS"/>
    <property type="match status" value="1"/>
</dbReference>
<feature type="region of interest" description="Disordered" evidence="6">
    <location>
        <begin position="788"/>
        <end position="817"/>
    </location>
</feature>
<accession>A0ABR0ALE0</accession>
<dbReference type="InterPro" id="IPR041795">
    <property type="entry name" value="MyoXV_FERM_C"/>
</dbReference>
<evidence type="ECO:0000256" key="5">
    <source>
        <dbReference type="ARBA" id="ARBA00023203"/>
    </source>
</evidence>
<sequence>MMSAMSESNLNPTRLKGHHRVRFEQSWVELSSSLRKRTAQRRTAITESERSDSEWLYRSSSGSESNSSSAIHLQFNDNNENLGNFNGRTPVAAPALISYGAEEGGAQLRMASLDTQVGGEEERQEGLQGLFKNPEKRTFGAPKPPVPVERRRQRSQKPGDENRVPAIPTISSSLPSEQITGRQIVDLTINSPWLTSAETAALAHSVTVYDRVKTCEQERQEQEEAAEWRKNNKKVHNQCGFFRQILSEEEVIYDMPNHYKSSPEPLPVEEAIYTEPSLRSVCSSTLTGFGQRRPTLGAVTSSGDDDVRESSHYADAFERCVSLLDHNYEEMDFDEDECERHPFPLPIESSDNTESGFSDGSKSSRPEGYSSSDSGASLTIPPGLARSRAALFESIAQANRRVISPRGSKRLVQALGPQLALYSMNSLPPAEVFQSIRTKSKSCPPSLNAVNWSMDACVENDGFFMEFANQRIALPDPASPTTSCSSLPSGSEASSAETELTDRSKSSRKVSFVLGPGRSTTNRLLCHKVVVDEEDPPLTARKGKSISSTSTSSSAAVNFARFFKQTLTVIGRCGTESQISDNDSLISHPADDLLSQSDLEMFCKSSSEKRLRKDSGMDMTSPDASLCDSTLDMDDIDAALAILEIKAKAKSRHASNKPTEAIQNVCSDACSSSSDGSDMDSSSCSSTSSCESSCNLTDCSSWTGDCCWTSEHLTSSDDDLYRVGAVSPGPHHDTSLDMTSSDNSRLDDPGSPTQPNDGKHSLLQFALYHFRQSPEKFEMLRHDDTLRSGVGDMHNVSKSEKKKSKNKKSKDRPESVAGADWTWKEQVDLVKFTKSPIQASLLQLDSNELNKLALEGFLSIMKYMGDYPMAKGQSEVDSVYTILMNCHKHETLRDETYCQIMKQTTNNKSSRPDSCQRGWRLFSITAAYFSCSEVLKPYLFKYLETAAYDKRRAYHGTAMVCLQNLRKTLRYGGRKNVPSIEEITAITAGRNSKRQMYRLPGGTERVINTKSTSVVQDIIEEICGVINVRSEQEMEEYSLYCIVEGDTFTMPLAREEYILDVTTELQKNQQVYYLIFCRSVWHYPMRLDNALYIEIVFNQIAPDYLEGLLLVMPGEQISQDCVYDIAKVAALLHRAADLDHMPTMKETKYLLPKPALSVRDIKPPQWVNLVQSSWKEVEHFKPSQAKAQVLEVLEKWSLFGSSFFAVRRDADPAERSEHILALNRNGVHFLDVITHETLMHYPYSEVISTRKVKSEEGPLFLDMKCGNLMQQRVTRIQTDQAHEISRLIRQYITIQQRIQQQSVKEESNLASR</sequence>
<dbReference type="Gene3D" id="1.25.40.530">
    <property type="entry name" value="MyTH4 domain"/>
    <property type="match status" value="1"/>
</dbReference>
<keyword evidence="4" id="KW-0677">Repeat</keyword>
<feature type="compositionally biased region" description="Low complexity" evidence="6">
    <location>
        <begin position="483"/>
        <end position="495"/>
    </location>
</feature>
<dbReference type="PANTHER" id="PTHR22692">
    <property type="entry name" value="MYOSIN VII, XV"/>
    <property type="match status" value="1"/>
</dbReference>
<dbReference type="InterPro" id="IPR019748">
    <property type="entry name" value="FERM_central"/>
</dbReference>
<dbReference type="InterPro" id="IPR038185">
    <property type="entry name" value="MyTH4_dom_sf"/>
</dbReference>
<dbReference type="Pfam" id="PF00784">
    <property type="entry name" value="MyTH4"/>
    <property type="match status" value="1"/>
</dbReference>
<dbReference type="InterPro" id="IPR000299">
    <property type="entry name" value="FERM_domain"/>
</dbReference>
<evidence type="ECO:0000259" key="7">
    <source>
        <dbReference type="PROSITE" id="PS50057"/>
    </source>
</evidence>
<dbReference type="InterPro" id="IPR011993">
    <property type="entry name" value="PH-like_dom_sf"/>
</dbReference>
<dbReference type="EMBL" id="JAOYFB010000038">
    <property type="protein sequence ID" value="KAK4025926.1"/>
    <property type="molecule type" value="Genomic_DNA"/>
</dbReference>
<evidence type="ECO:0000256" key="4">
    <source>
        <dbReference type="ARBA" id="ARBA00022737"/>
    </source>
</evidence>
<protein>
    <recommendedName>
        <fullName evidence="11">Unconventional myosin-XV</fullName>
    </recommendedName>
</protein>
<feature type="domain" description="MyTH4" evidence="8">
    <location>
        <begin position="832"/>
        <end position="987"/>
    </location>
</feature>
<evidence type="ECO:0000256" key="6">
    <source>
        <dbReference type="SAM" id="MobiDB-lite"/>
    </source>
</evidence>
<dbReference type="Gene3D" id="2.30.29.30">
    <property type="entry name" value="Pleckstrin-homology domain (PH domain)/Phosphotyrosine-binding domain (PTB)"/>
    <property type="match status" value="1"/>
</dbReference>
<feature type="region of interest" description="Disordered" evidence="6">
    <location>
        <begin position="116"/>
        <end position="173"/>
    </location>
</feature>
<evidence type="ECO:0000313" key="9">
    <source>
        <dbReference type="EMBL" id="KAK4025926.1"/>
    </source>
</evidence>
<evidence type="ECO:0000256" key="2">
    <source>
        <dbReference type="ARBA" id="ARBA00008314"/>
    </source>
</evidence>
<keyword evidence="3" id="KW-0963">Cytoplasm</keyword>
<name>A0ABR0ALE0_9CRUS</name>
<dbReference type="Proteomes" id="UP001234178">
    <property type="component" value="Unassembled WGS sequence"/>
</dbReference>
<evidence type="ECO:0000256" key="3">
    <source>
        <dbReference type="ARBA" id="ARBA00022490"/>
    </source>
</evidence>
<reference evidence="9 10" key="1">
    <citation type="journal article" date="2023" name="Nucleic Acids Res.">
        <title>The hologenome of Daphnia magna reveals possible DNA methylation and microbiome-mediated evolution of the host genome.</title>
        <authorList>
            <person name="Chaturvedi A."/>
            <person name="Li X."/>
            <person name="Dhandapani V."/>
            <person name="Marshall H."/>
            <person name="Kissane S."/>
            <person name="Cuenca-Cambronero M."/>
            <person name="Asole G."/>
            <person name="Calvet F."/>
            <person name="Ruiz-Romero M."/>
            <person name="Marangio P."/>
            <person name="Guigo R."/>
            <person name="Rago D."/>
            <person name="Mirbahai L."/>
            <person name="Eastwood N."/>
            <person name="Colbourne J.K."/>
            <person name="Zhou J."/>
            <person name="Mallon E."/>
            <person name="Orsini L."/>
        </authorList>
    </citation>
    <scope>NUCLEOTIDE SEQUENCE [LARGE SCALE GENOMIC DNA]</scope>
    <source>
        <strain evidence="9">LRV0_1</strain>
    </source>
</reference>
<evidence type="ECO:0000313" key="10">
    <source>
        <dbReference type="Proteomes" id="UP001234178"/>
    </source>
</evidence>
<dbReference type="SUPFAM" id="SSF50729">
    <property type="entry name" value="PH domain-like"/>
    <property type="match status" value="1"/>
</dbReference>
<gene>
    <name evidence="9" type="ORF">OUZ56_014960</name>
</gene>
<dbReference type="SMART" id="SM00295">
    <property type="entry name" value="B41"/>
    <property type="match status" value="1"/>
</dbReference>
<keyword evidence="5" id="KW-0009">Actin-binding</keyword>
<dbReference type="SMART" id="SM00139">
    <property type="entry name" value="MyTH4"/>
    <property type="match status" value="1"/>
</dbReference>
<feature type="region of interest" description="Disordered" evidence="6">
    <location>
        <begin position="335"/>
        <end position="380"/>
    </location>
</feature>
<dbReference type="InterPro" id="IPR000857">
    <property type="entry name" value="MyTH4_dom"/>
</dbReference>
<feature type="compositionally biased region" description="Polar residues" evidence="6">
    <location>
        <begin position="349"/>
        <end position="377"/>
    </location>
</feature>
<feature type="compositionally biased region" description="Basic residues" evidence="6">
    <location>
        <begin position="800"/>
        <end position="810"/>
    </location>
</feature>
<dbReference type="PROSITE" id="PS50057">
    <property type="entry name" value="FERM_3"/>
    <property type="match status" value="1"/>
</dbReference>
<feature type="region of interest" description="Disordered" evidence="6">
    <location>
        <begin position="724"/>
        <end position="758"/>
    </location>
</feature>
<dbReference type="PROSITE" id="PS51016">
    <property type="entry name" value="MYTH4"/>
    <property type="match status" value="1"/>
</dbReference>
<comment type="caution">
    <text evidence="9">The sequence shown here is derived from an EMBL/GenBank/DDBJ whole genome shotgun (WGS) entry which is preliminary data.</text>
</comment>
<dbReference type="InterPro" id="IPR019749">
    <property type="entry name" value="Band_41_domain"/>
</dbReference>
<feature type="compositionally biased region" description="Low complexity" evidence="6">
    <location>
        <begin position="59"/>
        <end position="69"/>
    </location>
</feature>
<feature type="domain" description="FERM" evidence="7">
    <location>
        <begin position="992"/>
        <end position="1299"/>
    </location>
</feature>
<dbReference type="InterPro" id="IPR002404">
    <property type="entry name" value="IRS_PTB"/>
</dbReference>
<feature type="region of interest" description="Disordered" evidence="6">
    <location>
        <begin position="38"/>
        <end position="69"/>
    </location>
</feature>